<evidence type="ECO:0000256" key="2">
    <source>
        <dbReference type="SAM" id="SignalP"/>
    </source>
</evidence>
<protein>
    <recommendedName>
        <fullName evidence="5">Lipoprotein</fullName>
    </recommendedName>
</protein>
<feature type="chain" id="PRO_5006415178" description="Lipoprotein" evidence="2">
    <location>
        <begin position="32"/>
        <end position="254"/>
    </location>
</feature>
<dbReference type="PATRIC" id="fig|1423733.4.peg.875"/>
<dbReference type="PROSITE" id="PS51257">
    <property type="entry name" value="PROKAR_LIPOPROTEIN"/>
    <property type="match status" value="1"/>
</dbReference>
<dbReference type="STRING" id="33960.TY91_12455"/>
<dbReference type="RefSeq" id="WP_056997321.1">
    <property type="nucleotide sequence ID" value="NZ_AYYR01000106.1"/>
</dbReference>
<gene>
    <name evidence="3" type="ORF">FC82_GL000834</name>
</gene>
<proteinExistence type="predicted"/>
<feature type="signal peptide" evidence="2">
    <location>
        <begin position="1"/>
        <end position="31"/>
    </location>
</feature>
<evidence type="ECO:0000313" key="3">
    <source>
        <dbReference type="EMBL" id="KRM74058.1"/>
    </source>
</evidence>
<comment type="caution">
    <text evidence="3">The sequence shown here is derived from an EMBL/GenBank/DDBJ whole genome shotgun (WGS) entry which is preliminary data.</text>
</comment>
<sequence>MKHRNQFWVAGLAVLALVLVGCQQTSTKSHATSSSSQTTESSQSSVKKAESAASASSSSNTTAATMKNYQVPASEKQKSTYVKSGLLTIPGEFSYDKAGTKLTLKKKQATNRKTTSTGLTYQMVSTKVITNNAKTKQAKQMAEQAFNIATIPNPYQTIQLNFKISNQLDQAVRTDGINKVVFNGTNTASGASGLSDSSAGQTIQAHQTRTFHAMILTGTADTTVSKLAIHFSGSFSASGAKRASAPKTLTVTLR</sequence>
<dbReference type="AlphaFoldDB" id="A0A0R2B4R3"/>
<keyword evidence="2" id="KW-0732">Signal</keyword>
<feature type="region of interest" description="Disordered" evidence="1">
    <location>
        <begin position="28"/>
        <end position="62"/>
    </location>
</feature>
<evidence type="ECO:0000256" key="1">
    <source>
        <dbReference type="SAM" id="MobiDB-lite"/>
    </source>
</evidence>
<accession>A0A0R2B4R3</accession>
<name>A0A0R2B4R3_SECCO</name>
<dbReference type="Proteomes" id="UP000051845">
    <property type="component" value="Unassembled WGS sequence"/>
</dbReference>
<reference evidence="3 4" key="1">
    <citation type="journal article" date="2015" name="Genome Announc.">
        <title>Expanding the biotechnology potential of lactobacilli through comparative genomics of 213 strains and associated genera.</title>
        <authorList>
            <person name="Sun Z."/>
            <person name="Harris H.M."/>
            <person name="McCann A."/>
            <person name="Guo C."/>
            <person name="Argimon S."/>
            <person name="Zhang W."/>
            <person name="Yang X."/>
            <person name="Jeffery I.B."/>
            <person name="Cooney J.C."/>
            <person name="Kagawa T.F."/>
            <person name="Liu W."/>
            <person name="Song Y."/>
            <person name="Salvetti E."/>
            <person name="Wrobel A."/>
            <person name="Rasinkangas P."/>
            <person name="Parkhill J."/>
            <person name="Rea M.C."/>
            <person name="O'Sullivan O."/>
            <person name="Ritari J."/>
            <person name="Douillard F.P."/>
            <person name="Paul Ross R."/>
            <person name="Yang R."/>
            <person name="Briner A.E."/>
            <person name="Felis G.E."/>
            <person name="de Vos W.M."/>
            <person name="Barrangou R."/>
            <person name="Klaenhammer T.R."/>
            <person name="Caufield P.W."/>
            <person name="Cui Y."/>
            <person name="Zhang H."/>
            <person name="O'Toole P.W."/>
        </authorList>
    </citation>
    <scope>NUCLEOTIDE SEQUENCE [LARGE SCALE GENOMIC DNA]</scope>
    <source>
        <strain evidence="3 4">DSM 20515</strain>
    </source>
</reference>
<evidence type="ECO:0000313" key="4">
    <source>
        <dbReference type="Proteomes" id="UP000051845"/>
    </source>
</evidence>
<dbReference type="EMBL" id="AYYR01000106">
    <property type="protein sequence ID" value="KRM74058.1"/>
    <property type="molecule type" value="Genomic_DNA"/>
</dbReference>
<evidence type="ECO:0008006" key="5">
    <source>
        <dbReference type="Google" id="ProtNLM"/>
    </source>
</evidence>
<organism evidence="3 4">
    <name type="scientific">Secundilactobacillus collinoides DSM 20515 = JCM 1123</name>
    <dbReference type="NCBI Taxonomy" id="1423733"/>
    <lineage>
        <taxon>Bacteria</taxon>
        <taxon>Bacillati</taxon>
        <taxon>Bacillota</taxon>
        <taxon>Bacilli</taxon>
        <taxon>Lactobacillales</taxon>
        <taxon>Lactobacillaceae</taxon>
        <taxon>Secundilactobacillus</taxon>
    </lineage>
</organism>